<dbReference type="InterPro" id="IPR043130">
    <property type="entry name" value="CDP-OH_PTrfase_TM_dom"/>
</dbReference>
<evidence type="ECO:0000256" key="1">
    <source>
        <dbReference type="ARBA" id="ARBA00022679"/>
    </source>
</evidence>
<feature type="transmembrane region" description="Helical" evidence="3">
    <location>
        <begin position="67"/>
        <end position="85"/>
    </location>
</feature>
<comment type="caution">
    <text evidence="4">The sequence shown here is derived from an EMBL/GenBank/DDBJ whole genome shotgun (WGS) entry which is preliminary data.</text>
</comment>
<comment type="similarity">
    <text evidence="2">Belongs to the CDP-alcohol phosphatidyltransferase class-I family.</text>
</comment>
<dbReference type="EMBL" id="QYZP01000002">
    <property type="protein sequence ID" value="RJN32158.1"/>
    <property type="molecule type" value="Genomic_DNA"/>
</dbReference>
<feature type="transmembrane region" description="Helical" evidence="3">
    <location>
        <begin position="192"/>
        <end position="219"/>
    </location>
</feature>
<dbReference type="PROSITE" id="PS00379">
    <property type="entry name" value="CDP_ALCOHOL_P_TRANSF"/>
    <property type="match status" value="1"/>
</dbReference>
<evidence type="ECO:0000313" key="4">
    <source>
        <dbReference type="EMBL" id="RJN32158.1"/>
    </source>
</evidence>
<evidence type="ECO:0000256" key="2">
    <source>
        <dbReference type="RuleBase" id="RU003750"/>
    </source>
</evidence>
<dbReference type="Pfam" id="PF01066">
    <property type="entry name" value="CDP-OH_P_transf"/>
    <property type="match status" value="1"/>
</dbReference>
<keyword evidence="3" id="KW-0812">Transmembrane</keyword>
<keyword evidence="5" id="KW-1185">Reference proteome</keyword>
<reference evidence="4 5" key="1">
    <citation type="submission" date="2018-09" db="EMBL/GenBank/DDBJ databases">
        <title>Nesterenkonia natronophila sp. nov., an alkaliphilic actinobacteriume isolated from a soda lake, and emended description of the genus Nesterenkonia.</title>
        <authorList>
            <person name="Menes R.J."/>
            <person name="Iriarte A."/>
        </authorList>
    </citation>
    <scope>NUCLEOTIDE SEQUENCE [LARGE SCALE GENOMIC DNA]</scope>
    <source>
        <strain evidence="4 5">M8</strain>
    </source>
</reference>
<dbReference type="AlphaFoldDB" id="A0A3A4F2T4"/>
<dbReference type="Proteomes" id="UP000266615">
    <property type="component" value="Unassembled WGS sequence"/>
</dbReference>
<evidence type="ECO:0000256" key="3">
    <source>
        <dbReference type="SAM" id="Phobius"/>
    </source>
</evidence>
<keyword evidence="1 2" id="KW-0808">Transferase</keyword>
<keyword evidence="3" id="KW-0472">Membrane</keyword>
<protein>
    <submittedName>
        <fullName evidence="4">CDP-alcohol phosphatidyltransferase family protein</fullName>
    </submittedName>
</protein>
<sequence length="302" mass="31135">MARQTLQGGVEAPGVQLLCSAWRGLCGVPFTVGFGLTPRQTPGLMSRGPSAAASAAEGRAPTGRLDAVVTLAGAVGGASLLIALFPSGALVSGMSVAASLVVPVIAGWSVLRRRPRMITSADRVTLVRVALIGVLTAALVLTIAGALPLRTWTVLVVATLATALDAVDGWVARRADRGTAAGARLDSETDAAALLVLSALLALTVGWWVLLIGMMRYLFVLGSVIRRPWRQTLPYSGFRRVVAAVQATVVVVGLGPVVPVSLAAMFAGSALAALLCSFGRDILLLEQTHRSAGSGRDHESES</sequence>
<feature type="transmembrane region" description="Helical" evidence="3">
    <location>
        <begin position="264"/>
        <end position="283"/>
    </location>
</feature>
<feature type="transmembrane region" description="Helical" evidence="3">
    <location>
        <begin position="123"/>
        <end position="147"/>
    </location>
</feature>
<evidence type="ECO:0000313" key="5">
    <source>
        <dbReference type="Proteomes" id="UP000266615"/>
    </source>
</evidence>
<dbReference type="GO" id="GO:0016020">
    <property type="term" value="C:membrane"/>
    <property type="evidence" value="ECO:0007669"/>
    <property type="project" value="InterPro"/>
</dbReference>
<organism evidence="4 5">
    <name type="scientific">Nesterenkonia natronophila</name>
    <dbReference type="NCBI Taxonomy" id="2174932"/>
    <lineage>
        <taxon>Bacteria</taxon>
        <taxon>Bacillati</taxon>
        <taxon>Actinomycetota</taxon>
        <taxon>Actinomycetes</taxon>
        <taxon>Micrococcales</taxon>
        <taxon>Micrococcaceae</taxon>
        <taxon>Nesterenkonia</taxon>
    </lineage>
</organism>
<name>A0A3A4F2T4_9MICC</name>
<dbReference type="GO" id="GO:0016780">
    <property type="term" value="F:phosphotransferase activity, for other substituted phosphate groups"/>
    <property type="evidence" value="ECO:0007669"/>
    <property type="project" value="InterPro"/>
</dbReference>
<proteinExistence type="inferred from homology"/>
<accession>A0A3A4F2T4</accession>
<gene>
    <name evidence="4" type="ORF">D3250_08805</name>
</gene>
<dbReference type="Gene3D" id="1.20.120.1760">
    <property type="match status" value="1"/>
</dbReference>
<keyword evidence="3" id="KW-1133">Transmembrane helix</keyword>
<feature type="transmembrane region" description="Helical" evidence="3">
    <location>
        <begin position="91"/>
        <end position="111"/>
    </location>
</feature>
<dbReference type="GO" id="GO:0008654">
    <property type="term" value="P:phospholipid biosynthetic process"/>
    <property type="evidence" value="ECO:0007669"/>
    <property type="project" value="InterPro"/>
</dbReference>
<dbReference type="InterPro" id="IPR000462">
    <property type="entry name" value="CDP-OH_P_trans"/>
</dbReference>
<dbReference type="InterPro" id="IPR048254">
    <property type="entry name" value="CDP_ALCOHOL_P_TRANSF_CS"/>
</dbReference>